<organism evidence="1 2">
    <name type="scientific">Gossypium schwendimanii</name>
    <name type="common">Cotton</name>
    <dbReference type="NCBI Taxonomy" id="34291"/>
    <lineage>
        <taxon>Eukaryota</taxon>
        <taxon>Viridiplantae</taxon>
        <taxon>Streptophyta</taxon>
        <taxon>Embryophyta</taxon>
        <taxon>Tracheophyta</taxon>
        <taxon>Spermatophyta</taxon>
        <taxon>Magnoliopsida</taxon>
        <taxon>eudicotyledons</taxon>
        <taxon>Gunneridae</taxon>
        <taxon>Pentapetalae</taxon>
        <taxon>rosids</taxon>
        <taxon>malvids</taxon>
        <taxon>Malvales</taxon>
        <taxon>Malvaceae</taxon>
        <taxon>Malvoideae</taxon>
        <taxon>Gossypium</taxon>
    </lineage>
</organism>
<accession>A0A7J9MZ86</accession>
<dbReference type="Proteomes" id="UP000593576">
    <property type="component" value="Unassembled WGS sequence"/>
</dbReference>
<evidence type="ECO:0000313" key="1">
    <source>
        <dbReference type="EMBL" id="MBA0876342.1"/>
    </source>
</evidence>
<dbReference type="AlphaFoldDB" id="A0A7J9MZ86"/>
<keyword evidence="2" id="KW-1185">Reference proteome</keyword>
<sequence>MVGSMVKLDVYTDCACRG</sequence>
<evidence type="ECO:0000313" key="2">
    <source>
        <dbReference type="Proteomes" id="UP000593576"/>
    </source>
</evidence>
<name>A0A7J9MZ86_GOSSC</name>
<dbReference type="EMBL" id="JABFAF010264674">
    <property type="protein sequence ID" value="MBA0876342.1"/>
    <property type="molecule type" value="Genomic_DNA"/>
</dbReference>
<comment type="caution">
    <text evidence="1">The sequence shown here is derived from an EMBL/GenBank/DDBJ whole genome shotgun (WGS) entry which is preliminary data.</text>
</comment>
<gene>
    <name evidence="1" type="ORF">Goshw_001470</name>
</gene>
<proteinExistence type="predicted"/>
<protein>
    <submittedName>
        <fullName evidence="1">Uncharacterized protein</fullName>
    </submittedName>
</protein>
<reference evidence="1 2" key="1">
    <citation type="journal article" date="2019" name="Genome Biol. Evol.">
        <title>Insights into the evolution of the New World diploid cottons (Gossypium, subgenus Houzingenia) based on genome sequencing.</title>
        <authorList>
            <person name="Grover C.E."/>
            <person name="Arick M.A. 2nd"/>
            <person name="Thrash A."/>
            <person name="Conover J.L."/>
            <person name="Sanders W.S."/>
            <person name="Peterson D.G."/>
            <person name="Frelichowski J.E."/>
            <person name="Scheffler J.A."/>
            <person name="Scheffler B.E."/>
            <person name="Wendel J.F."/>
        </authorList>
    </citation>
    <scope>NUCLEOTIDE SEQUENCE [LARGE SCALE GENOMIC DNA]</scope>
    <source>
        <strain evidence="1">1</strain>
        <tissue evidence="1">Leaf</tissue>
    </source>
</reference>